<accession>A0ABX3A254</accession>
<comment type="similarity">
    <text evidence="6">Belongs to the binding-protein-dependent transport system permease family.</text>
</comment>
<evidence type="ECO:0000256" key="6">
    <source>
        <dbReference type="RuleBase" id="RU363032"/>
    </source>
</evidence>
<dbReference type="Proteomes" id="UP000094580">
    <property type="component" value="Unassembled WGS sequence"/>
</dbReference>
<protein>
    <recommendedName>
        <fullName evidence="7">ABC transmembrane type-1 domain-containing protein</fullName>
    </recommendedName>
</protein>
<dbReference type="PROSITE" id="PS50928">
    <property type="entry name" value="ABC_TM1"/>
    <property type="match status" value="1"/>
</dbReference>
<evidence type="ECO:0000256" key="2">
    <source>
        <dbReference type="ARBA" id="ARBA00022448"/>
    </source>
</evidence>
<name>A0ABX3A254_9BACI</name>
<feature type="transmembrane region" description="Helical" evidence="6">
    <location>
        <begin position="121"/>
        <end position="141"/>
    </location>
</feature>
<dbReference type="InterPro" id="IPR000515">
    <property type="entry name" value="MetI-like"/>
</dbReference>
<reference evidence="8 9" key="1">
    <citation type="submission" date="2016-07" db="EMBL/GenBank/DDBJ databases">
        <authorList>
            <person name="Townsley L."/>
            <person name="Shank E.A."/>
        </authorList>
    </citation>
    <scope>NUCLEOTIDE SEQUENCE [LARGE SCALE GENOMIC DNA]</scope>
    <source>
        <strain evidence="8 9">CH01</strain>
    </source>
</reference>
<dbReference type="SUPFAM" id="SSF161098">
    <property type="entry name" value="MetI-like"/>
    <property type="match status" value="1"/>
</dbReference>
<dbReference type="EMBL" id="MDKC01000002">
    <property type="protein sequence ID" value="ODG93393.1"/>
    <property type="molecule type" value="Genomic_DNA"/>
</dbReference>
<dbReference type="Gene3D" id="1.10.3720.10">
    <property type="entry name" value="MetI-like"/>
    <property type="match status" value="1"/>
</dbReference>
<keyword evidence="4 6" id="KW-1133">Transmembrane helix</keyword>
<evidence type="ECO:0000256" key="1">
    <source>
        <dbReference type="ARBA" id="ARBA00004141"/>
    </source>
</evidence>
<evidence type="ECO:0000259" key="7">
    <source>
        <dbReference type="PROSITE" id="PS50928"/>
    </source>
</evidence>
<dbReference type="Pfam" id="PF00528">
    <property type="entry name" value="BPD_transp_1"/>
    <property type="match status" value="1"/>
</dbReference>
<dbReference type="CDD" id="cd06261">
    <property type="entry name" value="TM_PBP2"/>
    <property type="match status" value="1"/>
</dbReference>
<evidence type="ECO:0000256" key="4">
    <source>
        <dbReference type="ARBA" id="ARBA00022989"/>
    </source>
</evidence>
<dbReference type="RefSeq" id="WP_069032469.1">
    <property type="nucleotide sequence ID" value="NZ_MDKC01000002.1"/>
</dbReference>
<evidence type="ECO:0000313" key="9">
    <source>
        <dbReference type="Proteomes" id="UP000094580"/>
    </source>
</evidence>
<evidence type="ECO:0000256" key="5">
    <source>
        <dbReference type="ARBA" id="ARBA00023136"/>
    </source>
</evidence>
<feature type="transmembrane region" description="Helical" evidence="6">
    <location>
        <begin position="147"/>
        <end position="170"/>
    </location>
</feature>
<evidence type="ECO:0000256" key="3">
    <source>
        <dbReference type="ARBA" id="ARBA00022692"/>
    </source>
</evidence>
<keyword evidence="5 6" id="KW-0472">Membrane</keyword>
<dbReference type="PANTHER" id="PTHR43839:SF3">
    <property type="entry name" value="OLIGOPEPTIDE ABC TRANSPORTER, PERMEASE PROTEIN"/>
    <property type="match status" value="1"/>
</dbReference>
<gene>
    <name evidence="8" type="ORF">BED47_03640</name>
</gene>
<evidence type="ECO:0000313" key="8">
    <source>
        <dbReference type="EMBL" id="ODG93393.1"/>
    </source>
</evidence>
<organism evidence="8 9">
    <name type="scientific">Gottfriedia luciferensis</name>
    <dbReference type="NCBI Taxonomy" id="178774"/>
    <lineage>
        <taxon>Bacteria</taxon>
        <taxon>Bacillati</taxon>
        <taxon>Bacillota</taxon>
        <taxon>Bacilli</taxon>
        <taxon>Bacillales</taxon>
        <taxon>Bacillaceae</taxon>
        <taxon>Gottfriedia</taxon>
    </lineage>
</organism>
<comment type="subcellular location">
    <subcellularLocation>
        <location evidence="6">Cell membrane</location>
        <topology evidence="6">Multi-pass membrane protein</topology>
    </subcellularLocation>
    <subcellularLocation>
        <location evidence="1">Membrane</location>
        <topology evidence="1">Multi-pass membrane protein</topology>
    </subcellularLocation>
</comment>
<feature type="transmembrane region" description="Helical" evidence="6">
    <location>
        <begin position="12"/>
        <end position="30"/>
    </location>
</feature>
<feature type="transmembrane region" description="Helical" evidence="6">
    <location>
        <begin position="209"/>
        <end position="234"/>
    </location>
</feature>
<keyword evidence="3 6" id="KW-0812">Transmembrane</keyword>
<dbReference type="PANTHER" id="PTHR43839">
    <property type="entry name" value="OPPC IN A BINDING PROTEIN-DEPENDENT TRANSPORT SYSTEM"/>
    <property type="match status" value="1"/>
</dbReference>
<keyword evidence="2 6" id="KW-0813">Transport</keyword>
<feature type="transmembrane region" description="Helical" evidence="6">
    <location>
        <begin position="82"/>
        <end position="109"/>
    </location>
</feature>
<feature type="domain" description="ABC transmembrane type-1" evidence="7">
    <location>
        <begin position="84"/>
        <end position="292"/>
    </location>
</feature>
<proteinExistence type="inferred from homology"/>
<comment type="caution">
    <text evidence="8">The sequence shown here is derived from an EMBL/GenBank/DDBJ whole genome shotgun (WGS) entry which is preliminary data.</text>
</comment>
<sequence length="339" mass="38709">MKKGWTRYPFLASLFFLIGLVTFSFLYTYFLKDHIKAPPKLLYDGNGKMIKGLPFPPSLDYPFGVDRFGHNLFWSVIDGAKYTILIGLFVSFLRVGLGVCFGIFYGIYLKKMRSFFTTFERAFRFIPAILLVMLFFDVNLFNNATKGFSYIASIIIWLTVVALPSLIQVIGNEVSHFNKEDFITASRAMGATKFRIIQKHVMPFLRSRILLMIVQQMISVLLLLVHLGVVRVFVGGSTTIYLDSVNSVTLPNTNEWSSLIGVSYQELMLDQWIVFGPSIAFILTLLACNVMKRMLQGAEERVVTPKTEQTTLKESKQIKKSDFTFVDVVVRNKNIKEFQ</sequence>
<dbReference type="InterPro" id="IPR035906">
    <property type="entry name" value="MetI-like_sf"/>
</dbReference>
<feature type="transmembrane region" description="Helical" evidence="6">
    <location>
        <begin position="272"/>
        <end position="291"/>
    </location>
</feature>
<keyword evidence="9" id="KW-1185">Reference proteome</keyword>